<dbReference type="CDD" id="cd07987">
    <property type="entry name" value="LPLAT_MGAT-like"/>
    <property type="match status" value="1"/>
</dbReference>
<keyword evidence="16" id="KW-1185">Reference proteome</keyword>
<keyword evidence="6 14" id="KW-0808">Transferase</keyword>
<dbReference type="EC" id="2.3.1.-" evidence="14"/>
<keyword evidence="11" id="KW-0443">Lipid metabolism</keyword>
<sequence length="310" mass="35862">MVVRNYLIPTSLARFLAVSTFFTAILLFHWSVLKASLVAYLFIFFDDGPVHGRRFWPRFARLPLWRWYVPKVLNIHLHPECGKLDANQKYIFAAHPHGIFAWQHYATFTDGCGFLTQIAVGVEPRVLVASVLLWCPFIRDFVLWLGGIDASRPVAEAQLRLGRSLVIFTGGEHEQLLTEPCCQRIVLRKRKGFLRMALQHGAHIVPIYAFGENELYRTCPKVAQRFRLWLARRTRLPLLLFWGRWGTPWPDTRHPIHVVIGTPIPVTCLEETPSDAQVLALQEQVIDAFRSLFERNKHRFGYGKQELLII</sequence>
<evidence type="ECO:0000256" key="4">
    <source>
        <dbReference type="ARBA" id="ARBA00005420"/>
    </source>
</evidence>
<dbReference type="InterPro" id="IPR007130">
    <property type="entry name" value="DAGAT"/>
</dbReference>
<evidence type="ECO:0000256" key="6">
    <source>
        <dbReference type="ARBA" id="ARBA00022679"/>
    </source>
</evidence>
<keyword evidence="9 14" id="KW-0256">Endoplasmic reticulum</keyword>
<dbReference type="AlphaFoldDB" id="A0A7J7IMT4"/>
<keyword evidence="7 14" id="KW-0812">Transmembrane</keyword>
<evidence type="ECO:0000313" key="16">
    <source>
        <dbReference type="Proteomes" id="UP000530660"/>
    </source>
</evidence>
<keyword evidence="5" id="KW-0444">Lipid biosynthesis</keyword>
<organism evidence="15 16">
    <name type="scientific">Cyanidiococcus yangmingshanensis</name>
    <dbReference type="NCBI Taxonomy" id="2690220"/>
    <lineage>
        <taxon>Eukaryota</taxon>
        <taxon>Rhodophyta</taxon>
        <taxon>Bangiophyceae</taxon>
        <taxon>Cyanidiales</taxon>
        <taxon>Cyanidiaceae</taxon>
        <taxon>Cyanidiococcus</taxon>
    </lineage>
</organism>
<keyword evidence="10 14" id="KW-1133">Transmembrane helix</keyword>
<comment type="pathway">
    <text evidence="2">Glycerolipid metabolism; triacylglycerol biosynthesis.</text>
</comment>
<dbReference type="PANTHER" id="PTHR12317:SF0">
    <property type="entry name" value="ACYLTRANSFERASE"/>
    <property type="match status" value="1"/>
</dbReference>
<keyword evidence="8" id="KW-0319">Glycerol metabolism</keyword>
<evidence type="ECO:0000256" key="8">
    <source>
        <dbReference type="ARBA" id="ARBA00022798"/>
    </source>
</evidence>
<evidence type="ECO:0000256" key="9">
    <source>
        <dbReference type="ARBA" id="ARBA00022824"/>
    </source>
</evidence>
<reference evidence="15 16" key="1">
    <citation type="journal article" date="2020" name="J. Phycol.">
        <title>Comparative genome analysis reveals Cyanidiococcus gen. nov., a new extremophilic red algal genus sister to Cyanidioschyzon (Cyanidioschyzonaceae, Rhodophyta).</title>
        <authorList>
            <person name="Liu S.-L."/>
            <person name="Chiang Y.-R."/>
            <person name="Yoon H.S."/>
            <person name="Fu H.-Y."/>
        </authorList>
    </citation>
    <scope>NUCLEOTIDE SEQUENCE [LARGE SCALE GENOMIC DNA]</scope>
    <source>
        <strain evidence="15 16">THAL066</strain>
    </source>
</reference>
<comment type="caution">
    <text evidence="15">The sequence shown here is derived from an EMBL/GenBank/DDBJ whole genome shotgun (WGS) entry which is preliminary data.</text>
</comment>
<evidence type="ECO:0000256" key="3">
    <source>
        <dbReference type="ARBA" id="ARBA00005189"/>
    </source>
</evidence>
<keyword evidence="12 14" id="KW-0472">Membrane</keyword>
<dbReference type="GO" id="GO:0006071">
    <property type="term" value="P:glycerol metabolic process"/>
    <property type="evidence" value="ECO:0007669"/>
    <property type="project" value="UniProtKB-KW"/>
</dbReference>
<name>A0A7J7IMT4_9RHOD</name>
<evidence type="ECO:0000256" key="13">
    <source>
        <dbReference type="ARBA" id="ARBA00023315"/>
    </source>
</evidence>
<comment type="pathway">
    <text evidence="3">Lipid metabolism.</text>
</comment>
<dbReference type="GO" id="GO:0005789">
    <property type="term" value="C:endoplasmic reticulum membrane"/>
    <property type="evidence" value="ECO:0007669"/>
    <property type="project" value="UniProtKB-SubCell"/>
</dbReference>
<comment type="subcellular location">
    <subcellularLocation>
        <location evidence="1 14">Endoplasmic reticulum membrane</location>
        <topology evidence="1 14">Multi-pass membrane protein</topology>
    </subcellularLocation>
</comment>
<dbReference type="OrthoDB" id="264532at2759"/>
<dbReference type="Proteomes" id="UP000530660">
    <property type="component" value="Unassembled WGS sequence"/>
</dbReference>
<dbReference type="PANTHER" id="PTHR12317">
    <property type="entry name" value="DIACYLGLYCEROL O-ACYLTRANSFERASE"/>
    <property type="match status" value="1"/>
</dbReference>
<keyword evidence="13" id="KW-0012">Acyltransferase</keyword>
<dbReference type="SUPFAM" id="SSF69593">
    <property type="entry name" value="Glycerol-3-phosphate (1)-acyltransferase"/>
    <property type="match status" value="1"/>
</dbReference>
<comment type="caution">
    <text evidence="14">Lacks conserved residue(s) required for the propagation of feature annotation.</text>
</comment>
<accession>A0A7J7IMT4</accession>
<evidence type="ECO:0000313" key="15">
    <source>
        <dbReference type="EMBL" id="KAF6004432.1"/>
    </source>
</evidence>
<evidence type="ECO:0000256" key="10">
    <source>
        <dbReference type="ARBA" id="ARBA00022989"/>
    </source>
</evidence>
<comment type="similarity">
    <text evidence="4 14">Belongs to the diacylglycerol acyltransferase family.</text>
</comment>
<evidence type="ECO:0000256" key="7">
    <source>
        <dbReference type="ARBA" id="ARBA00022692"/>
    </source>
</evidence>
<evidence type="ECO:0000256" key="5">
    <source>
        <dbReference type="ARBA" id="ARBA00022516"/>
    </source>
</evidence>
<dbReference type="GO" id="GO:0019432">
    <property type="term" value="P:triglyceride biosynthetic process"/>
    <property type="evidence" value="ECO:0007669"/>
    <property type="project" value="TreeGrafter"/>
</dbReference>
<evidence type="ECO:0000256" key="11">
    <source>
        <dbReference type="ARBA" id="ARBA00023098"/>
    </source>
</evidence>
<gene>
    <name evidence="15" type="ORF">F1559_002167</name>
</gene>
<protein>
    <recommendedName>
        <fullName evidence="14">Acyltransferase</fullName>
        <ecNumber evidence="14">2.3.1.-</ecNumber>
    </recommendedName>
</protein>
<evidence type="ECO:0000256" key="14">
    <source>
        <dbReference type="RuleBase" id="RU367023"/>
    </source>
</evidence>
<dbReference type="EMBL" id="VWRR01000003">
    <property type="protein sequence ID" value="KAF6004432.1"/>
    <property type="molecule type" value="Genomic_DNA"/>
</dbReference>
<dbReference type="GO" id="GO:0004144">
    <property type="term" value="F:diacylglycerol O-acyltransferase activity"/>
    <property type="evidence" value="ECO:0007669"/>
    <property type="project" value="TreeGrafter"/>
</dbReference>
<dbReference type="Pfam" id="PF03982">
    <property type="entry name" value="DAGAT"/>
    <property type="match status" value="1"/>
</dbReference>
<proteinExistence type="inferred from homology"/>
<evidence type="ECO:0000256" key="1">
    <source>
        <dbReference type="ARBA" id="ARBA00004477"/>
    </source>
</evidence>
<evidence type="ECO:0000256" key="2">
    <source>
        <dbReference type="ARBA" id="ARBA00004771"/>
    </source>
</evidence>
<feature type="transmembrane region" description="Helical" evidence="14">
    <location>
        <begin position="12"/>
        <end position="33"/>
    </location>
</feature>
<evidence type="ECO:0000256" key="12">
    <source>
        <dbReference type="ARBA" id="ARBA00023136"/>
    </source>
</evidence>